<dbReference type="Proteomes" id="UP000035514">
    <property type="component" value="Unassembled WGS sequence"/>
</dbReference>
<dbReference type="GO" id="GO:0008757">
    <property type="term" value="F:S-adenosylmethionine-dependent methyltransferase activity"/>
    <property type="evidence" value="ECO:0007669"/>
    <property type="project" value="UniProtKB-ARBA"/>
</dbReference>
<reference evidence="4 5" key="1">
    <citation type="submission" date="2014-01" db="EMBL/GenBank/DDBJ databases">
        <title>Development of a Comparative Genomic Fingerprinting Assay for High Resolution Genotyping of Arcobacter butzleri.</title>
        <authorList>
            <person name="Webb A.L."/>
            <person name="Inglis G.D."/>
            <person name="Kruczkiewicz P."/>
            <person name="Selinger L.B."/>
            <person name="Taboada E.N."/>
        </authorList>
    </citation>
    <scope>NUCLEOTIDE SEQUENCE [LARGE SCALE GENOMIC DNA]</scope>
    <source>
        <strain evidence="4 5">L348</strain>
    </source>
</reference>
<keyword evidence="4" id="KW-0808">Transferase</keyword>
<accession>A0A0G9JZR1</accession>
<dbReference type="PROSITE" id="PS00092">
    <property type="entry name" value="N6_MTASE"/>
    <property type="match status" value="1"/>
</dbReference>
<dbReference type="InterPro" id="IPR050210">
    <property type="entry name" value="tRNA_Adenine-N(6)_MTase"/>
</dbReference>
<dbReference type="InterPro" id="IPR007848">
    <property type="entry name" value="Small_mtfrase_dom"/>
</dbReference>
<evidence type="ECO:0000256" key="1">
    <source>
        <dbReference type="ARBA" id="ARBA00022603"/>
    </source>
</evidence>
<dbReference type="InterPro" id="IPR029063">
    <property type="entry name" value="SAM-dependent_MTases_sf"/>
</dbReference>
<dbReference type="Gene3D" id="3.40.50.150">
    <property type="entry name" value="Vaccinia Virus protein VP39"/>
    <property type="match status" value="1"/>
</dbReference>
<dbReference type="PATRIC" id="fig|1447256.3.peg.1249"/>
<dbReference type="RefSeq" id="WP_004509009.1">
    <property type="nucleotide sequence ID" value="NZ_JAIQ01000094.1"/>
</dbReference>
<dbReference type="GO" id="GO:0032259">
    <property type="term" value="P:methylation"/>
    <property type="evidence" value="ECO:0007669"/>
    <property type="project" value="UniProtKB-KW"/>
</dbReference>
<keyword evidence="1 4" id="KW-0489">Methyltransferase</keyword>
<evidence type="ECO:0000313" key="4">
    <source>
        <dbReference type="EMBL" id="KLD99746.1"/>
    </source>
</evidence>
<comment type="caution">
    <text evidence="4">The sequence shown here is derived from an EMBL/GenBank/DDBJ whole genome shotgun (WGS) entry which is preliminary data.</text>
</comment>
<proteinExistence type="predicted"/>
<dbReference type="AlphaFoldDB" id="A0A0G9JZR1"/>
<dbReference type="PANTHER" id="PTHR47739:SF1">
    <property type="entry name" value="TRNA1(VAL) (ADENINE(37)-N6)-METHYLTRANSFERASE"/>
    <property type="match status" value="1"/>
</dbReference>
<dbReference type="Pfam" id="PF05175">
    <property type="entry name" value="MTS"/>
    <property type="match status" value="1"/>
</dbReference>
<evidence type="ECO:0000256" key="2">
    <source>
        <dbReference type="ARBA" id="ARBA00022691"/>
    </source>
</evidence>
<dbReference type="InterPro" id="IPR002052">
    <property type="entry name" value="DNA_methylase_N6_adenine_CS"/>
</dbReference>
<evidence type="ECO:0000259" key="3">
    <source>
        <dbReference type="Pfam" id="PF05175"/>
    </source>
</evidence>
<protein>
    <submittedName>
        <fullName evidence="4">Methyltransferase</fullName>
    </submittedName>
</protein>
<evidence type="ECO:0000313" key="5">
    <source>
        <dbReference type="Proteomes" id="UP000035514"/>
    </source>
</evidence>
<dbReference type="SUPFAM" id="SSF53335">
    <property type="entry name" value="S-adenosyl-L-methionine-dependent methyltransferases"/>
    <property type="match status" value="1"/>
</dbReference>
<dbReference type="GeneID" id="24304991"/>
<dbReference type="GO" id="GO:0003676">
    <property type="term" value="F:nucleic acid binding"/>
    <property type="evidence" value="ECO:0007669"/>
    <property type="project" value="InterPro"/>
</dbReference>
<organism evidence="4 5">
    <name type="scientific">Aliarcobacter butzleri L348</name>
    <dbReference type="NCBI Taxonomy" id="1447256"/>
    <lineage>
        <taxon>Bacteria</taxon>
        <taxon>Pseudomonadati</taxon>
        <taxon>Campylobacterota</taxon>
        <taxon>Epsilonproteobacteria</taxon>
        <taxon>Campylobacterales</taxon>
        <taxon>Arcobacteraceae</taxon>
        <taxon>Aliarcobacter</taxon>
    </lineage>
</organism>
<feature type="domain" description="Methyltransferase small" evidence="3">
    <location>
        <begin position="23"/>
        <end position="112"/>
    </location>
</feature>
<dbReference type="GO" id="GO:0008170">
    <property type="term" value="F:N-methyltransferase activity"/>
    <property type="evidence" value="ECO:0007669"/>
    <property type="project" value="UniProtKB-ARBA"/>
</dbReference>
<sequence>MVLYQPANGYCYNSDTHFLFNFICENLKKYKNIKGEFLDIGSGSGILGLLVAKEYEKLNLNQCEIQTQFQFFSSKNAQTNKINATLYKGSYKDFDFDKKFDICISNPPFYHCDVIKSENESLKIARYNDSLPLDIFIEKTSKILKNDGKFFFCYDCKQLGEILLLLNKHKFNLEALQFVHPKISKDATLVLVYAKKDSKSLTKIFNPLIVFDEDNLFTKNVENIYKKSSTYSIKVDFE</sequence>
<dbReference type="PANTHER" id="PTHR47739">
    <property type="entry name" value="TRNA1(VAL) (ADENINE(37)-N6)-METHYLTRANSFERASE"/>
    <property type="match status" value="1"/>
</dbReference>
<keyword evidence="2" id="KW-0949">S-adenosyl-L-methionine</keyword>
<gene>
    <name evidence="4" type="ORF">AA20_06405</name>
</gene>
<dbReference type="EMBL" id="JAIQ01000094">
    <property type="protein sequence ID" value="KLD99746.1"/>
    <property type="molecule type" value="Genomic_DNA"/>
</dbReference>
<name>A0A0G9JZR1_9BACT</name>